<dbReference type="EMBL" id="PGOL01001831">
    <property type="protein sequence ID" value="PKI53785.1"/>
    <property type="molecule type" value="Genomic_DNA"/>
</dbReference>
<reference evidence="2 3" key="1">
    <citation type="submission" date="2017-11" db="EMBL/GenBank/DDBJ databases">
        <title>De-novo sequencing of pomegranate (Punica granatum L.) genome.</title>
        <authorList>
            <person name="Akparov Z."/>
            <person name="Amiraslanov A."/>
            <person name="Hajiyeva S."/>
            <person name="Abbasov M."/>
            <person name="Kaur K."/>
            <person name="Hamwieh A."/>
            <person name="Solovyev V."/>
            <person name="Salamov A."/>
            <person name="Braich B."/>
            <person name="Kosarev P."/>
            <person name="Mahmoud A."/>
            <person name="Hajiyev E."/>
            <person name="Babayeva S."/>
            <person name="Izzatullayeva V."/>
            <person name="Mammadov A."/>
            <person name="Mammadov A."/>
            <person name="Sharifova S."/>
            <person name="Ojaghi J."/>
            <person name="Eynullazada K."/>
            <person name="Bayramov B."/>
            <person name="Abdulazimova A."/>
            <person name="Shahmuradov I."/>
        </authorList>
    </citation>
    <scope>NUCLEOTIDE SEQUENCE [LARGE SCALE GENOMIC DNA]</scope>
    <source>
        <strain evidence="3">cv. AG2017</strain>
        <tissue evidence="2">Leaf</tissue>
    </source>
</reference>
<dbReference type="AlphaFoldDB" id="A0A2I0JC30"/>
<evidence type="ECO:0000256" key="1">
    <source>
        <dbReference type="SAM" id="MobiDB-lite"/>
    </source>
</evidence>
<keyword evidence="3" id="KW-1185">Reference proteome</keyword>
<feature type="compositionally biased region" description="Basic and acidic residues" evidence="1">
    <location>
        <begin position="31"/>
        <end position="40"/>
    </location>
</feature>
<sequence length="93" mass="10495">MQGHKKGPRPDADSRALPSTPPSLNGEGGSDTERESDAELLRLGIAPTFILLTSKQQQHRKKMTKNRKHKQQQRKGWHYDYGEEEEGGQNGQN</sequence>
<organism evidence="2 3">
    <name type="scientific">Punica granatum</name>
    <name type="common">Pomegranate</name>
    <dbReference type="NCBI Taxonomy" id="22663"/>
    <lineage>
        <taxon>Eukaryota</taxon>
        <taxon>Viridiplantae</taxon>
        <taxon>Streptophyta</taxon>
        <taxon>Embryophyta</taxon>
        <taxon>Tracheophyta</taxon>
        <taxon>Spermatophyta</taxon>
        <taxon>Magnoliopsida</taxon>
        <taxon>eudicotyledons</taxon>
        <taxon>Gunneridae</taxon>
        <taxon>Pentapetalae</taxon>
        <taxon>rosids</taxon>
        <taxon>malvids</taxon>
        <taxon>Myrtales</taxon>
        <taxon>Lythraceae</taxon>
        <taxon>Punica</taxon>
    </lineage>
</organism>
<accession>A0A2I0JC30</accession>
<proteinExistence type="predicted"/>
<gene>
    <name evidence="2" type="ORF">CRG98_025791</name>
</gene>
<protein>
    <submittedName>
        <fullName evidence="2">Uncharacterized protein</fullName>
    </submittedName>
</protein>
<feature type="region of interest" description="Disordered" evidence="1">
    <location>
        <begin position="1"/>
        <end position="93"/>
    </location>
</feature>
<feature type="compositionally biased region" description="Basic residues" evidence="1">
    <location>
        <begin position="57"/>
        <end position="76"/>
    </location>
</feature>
<name>A0A2I0JC30_PUNGR</name>
<evidence type="ECO:0000313" key="2">
    <source>
        <dbReference type="EMBL" id="PKI53785.1"/>
    </source>
</evidence>
<dbReference type="Proteomes" id="UP000233551">
    <property type="component" value="Unassembled WGS sequence"/>
</dbReference>
<evidence type="ECO:0000313" key="3">
    <source>
        <dbReference type="Proteomes" id="UP000233551"/>
    </source>
</evidence>
<comment type="caution">
    <text evidence="2">The sequence shown here is derived from an EMBL/GenBank/DDBJ whole genome shotgun (WGS) entry which is preliminary data.</text>
</comment>